<name>A0A1V4SS13_9CLOT</name>
<feature type="transmembrane region" description="Helical" evidence="1">
    <location>
        <begin position="12"/>
        <end position="36"/>
    </location>
</feature>
<protein>
    <recommendedName>
        <fullName evidence="4">DUF2232 domain-containing protein</fullName>
    </recommendedName>
</protein>
<dbReference type="EMBL" id="LTAY01000077">
    <property type="protein sequence ID" value="OPX46644.1"/>
    <property type="molecule type" value="Genomic_DNA"/>
</dbReference>
<gene>
    <name evidence="2" type="ORF">CLTHE_26940</name>
</gene>
<proteinExistence type="predicted"/>
<comment type="caution">
    <text evidence="2">The sequence shown here is derived from an EMBL/GenBank/DDBJ whole genome shotgun (WGS) entry which is preliminary data.</text>
</comment>
<keyword evidence="1" id="KW-0472">Membrane</keyword>
<reference evidence="2 3" key="1">
    <citation type="submission" date="2016-02" db="EMBL/GenBank/DDBJ databases">
        <title>Genome sequence of Clostridium thermobutyricum DSM 4928.</title>
        <authorList>
            <person name="Poehlein A."/>
            <person name="Daniel R."/>
        </authorList>
    </citation>
    <scope>NUCLEOTIDE SEQUENCE [LARGE SCALE GENOMIC DNA]</scope>
    <source>
        <strain evidence="2 3">DSM 4928</strain>
    </source>
</reference>
<dbReference type="OrthoDB" id="1708005at2"/>
<organism evidence="2 3">
    <name type="scientific">Clostridium thermobutyricum DSM 4928</name>
    <dbReference type="NCBI Taxonomy" id="1121339"/>
    <lineage>
        <taxon>Bacteria</taxon>
        <taxon>Bacillati</taxon>
        <taxon>Bacillota</taxon>
        <taxon>Clostridia</taxon>
        <taxon>Eubacteriales</taxon>
        <taxon>Clostridiaceae</taxon>
        <taxon>Clostridium</taxon>
    </lineage>
</organism>
<evidence type="ECO:0000313" key="2">
    <source>
        <dbReference type="EMBL" id="OPX46644.1"/>
    </source>
</evidence>
<evidence type="ECO:0000313" key="3">
    <source>
        <dbReference type="Proteomes" id="UP000191448"/>
    </source>
</evidence>
<evidence type="ECO:0008006" key="4">
    <source>
        <dbReference type="Google" id="ProtNLM"/>
    </source>
</evidence>
<accession>A0A1V4SS13</accession>
<dbReference type="AlphaFoldDB" id="A0A1V4SS13"/>
<keyword evidence="1" id="KW-1133">Transmembrane helix</keyword>
<dbReference type="Proteomes" id="UP000191448">
    <property type="component" value="Unassembled WGS sequence"/>
</dbReference>
<feature type="transmembrane region" description="Helical" evidence="1">
    <location>
        <begin position="106"/>
        <end position="127"/>
    </location>
</feature>
<keyword evidence="1" id="KW-0812">Transmembrane</keyword>
<dbReference type="RefSeq" id="WP_002598140.1">
    <property type="nucleotide sequence ID" value="NZ_LTAY01000077.1"/>
</dbReference>
<feature type="transmembrane region" description="Helical" evidence="1">
    <location>
        <begin position="56"/>
        <end position="85"/>
    </location>
</feature>
<feature type="transmembrane region" description="Helical" evidence="1">
    <location>
        <begin position="133"/>
        <end position="159"/>
    </location>
</feature>
<evidence type="ECO:0000256" key="1">
    <source>
        <dbReference type="SAM" id="Phobius"/>
    </source>
</evidence>
<sequence length="165" mass="18753">MQSKASNIATGGILIALTVVILYLTPLIPINTLGLLTITSLFVPIGLMRCNMKTSIAIYIGSSILSFLLVPLNISFLYLIFFGIYGIIKHLAEKRNNRIKEFIIKLLFFNIGLIIYYFIFTSFIGVLNLKISIYLLYVVSQIVFLIYDFALTLLIAFYLDKLHNR</sequence>